<sequence length="208" mass="23658">MLLRLLLPLTVLPVLCDSRITGQCQCDAYMKCEKAHKPQLSFKVCMRACKKAAGDKVPERYPACLNQFEHLLSNTMKCVHNTVGTGCTSNESNVLRWRNFTVFEEIFKHDFKEIAEKVGVSFKNLTEPAERMNSCLLSCFYPAQNICTMKMKCGLFMPNELRLMDNLSKCALQSDVSKGIMMEMATCLRTVRRKTVVEKESDSSEQSE</sequence>
<evidence type="ECO:0000313" key="2">
    <source>
        <dbReference type="EMBL" id="KAK5974883.1"/>
    </source>
</evidence>
<name>A0AAN8ILC9_TRICO</name>
<evidence type="ECO:0008006" key="4">
    <source>
        <dbReference type="Google" id="ProtNLM"/>
    </source>
</evidence>
<feature type="chain" id="PRO_5042915602" description="Chondroitin proteoglycan 4 domain-containing protein" evidence="1">
    <location>
        <begin position="17"/>
        <end position="208"/>
    </location>
</feature>
<feature type="signal peptide" evidence="1">
    <location>
        <begin position="1"/>
        <end position="16"/>
    </location>
</feature>
<reference evidence="2 3" key="1">
    <citation type="submission" date="2019-10" db="EMBL/GenBank/DDBJ databases">
        <title>Assembly and Annotation for the nematode Trichostrongylus colubriformis.</title>
        <authorList>
            <person name="Martin J."/>
        </authorList>
    </citation>
    <scope>NUCLEOTIDE SEQUENCE [LARGE SCALE GENOMIC DNA]</scope>
    <source>
        <strain evidence="2">G859</strain>
        <tissue evidence="2">Whole worm</tissue>
    </source>
</reference>
<protein>
    <recommendedName>
        <fullName evidence="4">Chondroitin proteoglycan 4 domain-containing protein</fullName>
    </recommendedName>
</protein>
<keyword evidence="1" id="KW-0732">Signal</keyword>
<dbReference type="PANTHER" id="PTHR34401">
    <property type="entry name" value="PROTEIN CBG12388-RELATED"/>
    <property type="match status" value="1"/>
</dbReference>
<evidence type="ECO:0000256" key="1">
    <source>
        <dbReference type="SAM" id="SignalP"/>
    </source>
</evidence>
<comment type="caution">
    <text evidence="2">The sequence shown here is derived from an EMBL/GenBank/DDBJ whole genome shotgun (WGS) entry which is preliminary data.</text>
</comment>
<evidence type="ECO:0000313" key="3">
    <source>
        <dbReference type="Proteomes" id="UP001331761"/>
    </source>
</evidence>
<dbReference type="Proteomes" id="UP001331761">
    <property type="component" value="Unassembled WGS sequence"/>
</dbReference>
<dbReference type="AlphaFoldDB" id="A0AAN8ILC9"/>
<proteinExistence type="predicted"/>
<accession>A0AAN8ILC9</accession>
<organism evidence="2 3">
    <name type="scientific">Trichostrongylus colubriformis</name>
    <name type="common">Black scour worm</name>
    <dbReference type="NCBI Taxonomy" id="6319"/>
    <lineage>
        <taxon>Eukaryota</taxon>
        <taxon>Metazoa</taxon>
        <taxon>Ecdysozoa</taxon>
        <taxon>Nematoda</taxon>
        <taxon>Chromadorea</taxon>
        <taxon>Rhabditida</taxon>
        <taxon>Rhabditina</taxon>
        <taxon>Rhabditomorpha</taxon>
        <taxon>Strongyloidea</taxon>
        <taxon>Trichostrongylidae</taxon>
        <taxon>Trichostrongylus</taxon>
    </lineage>
</organism>
<gene>
    <name evidence="2" type="ORF">GCK32_007631</name>
</gene>
<dbReference type="EMBL" id="WIXE01013695">
    <property type="protein sequence ID" value="KAK5974883.1"/>
    <property type="molecule type" value="Genomic_DNA"/>
</dbReference>
<dbReference type="PANTHER" id="PTHR34401:SF4">
    <property type="entry name" value="DB DOMAIN-CONTAINING PROTEIN"/>
    <property type="match status" value="1"/>
</dbReference>
<keyword evidence="3" id="KW-1185">Reference proteome</keyword>